<dbReference type="GeneID" id="25733493"/>
<dbReference type="InterPro" id="IPR002628">
    <property type="entry name" value="PsbO"/>
</dbReference>
<dbReference type="RefSeq" id="XP_013891188.1">
    <property type="nucleotide sequence ID" value="XM_014035734.1"/>
</dbReference>
<keyword evidence="3" id="KW-0602">Photosynthesis</keyword>
<dbReference type="STRING" id="145388.A0A0D2K7S3"/>
<comment type="similarity">
    <text evidence="2">Belongs to the PsbO family.</text>
</comment>
<dbReference type="PANTHER" id="PTHR34058">
    <property type="entry name" value="OXYGEN-EVOLVING ENHANCER PROTEIN 1-2, CHLOROPLASTIC"/>
    <property type="match status" value="1"/>
</dbReference>
<dbReference type="GO" id="GO:0009654">
    <property type="term" value="C:photosystem II oxygen evolving complex"/>
    <property type="evidence" value="ECO:0007669"/>
    <property type="project" value="InterPro"/>
</dbReference>
<dbReference type="EMBL" id="KK105894">
    <property type="protein sequence ID" value="KIY92168.1"/>
    <property type="molecule type" value="Genomic_DNA"/>
</dbReference>
<dbReference type="KEGG" id="mng:MNEG_15796"/>
<dbReference type="GO" id="GO:0010207">
    <property type="term" value="P:photosystem II assembly"/>
    <property type="evidence" value="ECO:0007669"/>
    <property type="project" value="InterPro"/>
</dbReference>
<keyword evidence="5" id="KW-0472">Membrane</keyword>
<dbReference type="InterPro" id="IPR011250">
    <property type="entry name" value="OMP/PagP_B-barrel"/>
</dbReference>
<evidence type="ECO:0000256" key="4">
    <source>
        <dbReference type="ARBA" id="ARBA00023078"/>
    </source>
</evidence>
<dbReference type="Pfam" id="PF01716">
    <property type="entry name" value="MSP"/>
    <property type="match status" value="1"/>
</dbReference>
<gene>
    <name evidence="7" type="ORF">MNEG_15796</name>
</gene>
<keyword evidence="4" id="KW-0793">Thylakoid</keyword>
<evidence type="ECO:0000256" key="2">
    <source>
        <dbReference type="ARBA" id="ARBA00009838"/>
    </source>
</evidence>
<protein>
    <submittedName>
        <fullName evidence="7">Oxygen-evolving enhancer protein 1,chloroplastic</fullName>
    </submittedName>
</protein>
<name>A0A0D2K7S3_9CHLO</name>
<comment type="subcellular location">
    <subcellularLocation>
        <location evidence="1">Membrane</location>
    </subcellularLocation>
</comment>
<dbReference type="SUPFAM" id="SSF56925">
    <property type="entry name" value="OMPA-like"/>
    <property type="match status" value="1"/>
</dbReference>
<dbReference type="Proteomes" id="UP000054498">
    <property type="component" value="Unassembled WGS sequence"/>
</dbReference>
<evidence type="ECO:0000256" key="5">
    <source>
        <dbReference type="ARBA" id="ARBA00023136"/>
    </source>
</evidence>
<sequence>MQLKQLNAVRAARPASRARAVVVKANKSGQAAAAAVMATSMIAGAANALTYDELQSLTYLQVKGSGLANTCPVLSSGSTNLKDLKAGTYKLERFCMEPTAFSVKEESQFKGGETNFVATKLMTRLTYTLDGVRAVHVATCACEPCIGSRRQHS</sequence>
<dbReference type="GO" id="GO:0010242">
    <property type="term" value="F:oxygen evolving activity"/>
    <property type="evidence" value="ECO:0007669"/>
    <property type="project" value="InterPro"/>
</dbReference>
<accession>A0A0D2K7S3</accession>
<reference evidence="7 8" key="1">
    <citation type="journal article" date="2013" name="BMC Genomics">
        <title>Reconstruction of the lipid metabolism for the microalga Monoraphidium neglectum from its genome sequence reveals characteristics suitable for biofuel production.</title>
        <authorList>
            <person name="Bogen C."/>
            <person name="Al-Dilaimi A."/>
            <person name="Albersmeier A."/>
            <person name="Wichmann J."/>
            <person name="Grundmann M."/>
            <person name="Rupp O."/>
            <person name="Lauersen K.J."/>
            <person name="Blifernez-Klassen O."/>
            <person name="Kalinowski J."/>
            <person name="Goesmann A."/>
            <person name="Mussgnug J.H."/>
            <person name="Kruse O."/>
        </authorList>
    </citation>
    <scope>NUCLEOTIDE SEQUENCE [LARGE SCALE GENOMIC DNA]</scope>
    <source>
        <strain evidence="7 8">SAG 48.87</strain>
    </source>
</reference>
<evidence type="ECO:0000313" key="8">
    <source>
        <dbReference type="Proteomes" id="UP000054498"/>
    </source>
</evidence>
<dbReference type="OrthoDB" id="2860at2759"/>
<proteinExistence type="inferred from homology"/>
<dbReference type="Gene3D" id="2.40.160.30">
    <property type="entry name" value="Photosystem II, cytochrome c-550 precursor"/>
    <property type="match status" value="1"/>
</dbReference>
<evidence type="ECO:0000256" key="6">
    <source>
        <dbReference type="ARBA" id="ARBA00023276"/>
    </source>
</evidence>
<keyword evidence="6" id="KW-0604">Photosystem II</keyword>
<evidence type="ECO:0000256" key="3">
    <source>
        <dbReference type="ARBA" id="ARBA00022531"/>
    </source>
</evidence>
<dbReference type="AlphaFoldDB" id="A0A0D2K7S3"/>
<evidence type="ECO:0000313" key="7">
    <source>
        <dbReference type="EMBL" id="KIY92168.1"/>
    </source>
</evidence>
<evidence type="ECO:0000256" key="1">
    <source>
        <dbReference type="ARBA" id="ARBA00004370"/>
    </source>
</evidence>
<keyword evidence="8" id="KW-1185">Reference proteome</keyword>
<organism evidence="7 8">
    <name type="scientific">Monoraphidium neglectum</name>
    <dbReference type="NCBI Taxonomy" id="145388"/>
    <lineage>
        <taxon>Eukaryota</taxon>
        <taxon>Viridiplantae</taxon>
        <taxon>Chlorophyta</taxon>
        <taxon>core chlorophytes</taxon>
        <taxon>Chlorophyceae</taxon>
        <taxon>CS clade</taxon>
        <taxon>Sphaeropleales</taxon>
        <taxon>Selenastraceae</taxon>
        <taxon>Monoraphidium</taxon>
    </lineage>
</organism>
<dbReference type="GO" id="GO:0042549">
    <property type="term" value="P:photosystem II stabilization"/>
    <property type="evidence" value="ECO:0007669"/>
    <property type="project" value="InterPro"/>
</dbReference>